<evidence type="ECO:0000313" key="3">
    <source>
        <dbReference type="Proteomes" id="UP001234989"/>
    </source>
</evidence>
<dbReference type="PANTHER" id="PTHR34072">
    <property type="entry name" value="ENZYMATIC POLYPROTEIN-RELATED"/>
    <property type="match status" value="1"/>
</dbReference>
<dbReference type="PANTHER" id="PTHR34072:SF52">
    <property type="entry name" value="RIBONUCLEASE H"/>
    <property type="match status" value="1"/>
</dbReference>
<dbReference type="SUPFAM" id="SSF56672">
    <property type="entry name" value="DNA/RNA polymerases"/>
    <property type="match status" value="1"/>
</dbReference>
<reference evidence="2" key="1">
    <citation type="submission" date="2023-08" db="EMBL/GenBank/DDBJ databases">
        <title>A de novo genome assembly of Solanum verrucosum Schlechtendal, a Mexican diploid species geographically isolated from the other diploid A-genome species in potato relatives.</title>
        <authorList>
            <person name="Hosaka K."/>
        </authorList>
    </citation>
    <scope>NUCLEOTIDE SEQUENCE</scope>
    <source>
        <tissue evidence="2">Young leaves</tissue>
    </source>
</reference>
<organism evidence="2 3">
    <name type="scientific">Solanum verrucosum</name>
    <dbReference type="NCBI Taxonomy" id="315347"/>
    <lineage>
        <taxon>Eukaryota</taxon>
        <taxon>Viridiplantae</taxon>
        <taxon>Streptophyta</taxon>
        <taxon>Embryophyta</taxon>
        <taxon>Tracheophyta</taxon>
        <taxon>Spermatophyta</taxon>
        <taxon>Magnoliopsida</taxon>
        <taxon>eudicotyledons</taxon>
        <taxon>Gunneridae</taxon>
        <taxon>Pentapetalae</taxon>
        <taxon>asterids</taxon>
        <taxon>lamiids</taxon>
        <taxon>Solanales</taxon>
        <taxon>Solanaceae</taxon>
        <taxon>Solanoideae</taxon>
        <taxon>Solaneae</taxon>
        <taxon>Solanum</taxon>
    </lineage>
</organism>
<dbReference type="AlphaFoldDB" id="A0AAF0U300"/>
<accession>A0AAF0U300</accession>
<dbReference type="InterPro" id="IPR043502">
    <property type="entry name" value="DNA/RNA_pol_sf"/>
</dbReference>
<proteinExistence type="predicted"/>
<dbReference type="EMBL" id="CP133618">
    <property type="protein sequence ID" value="WMV38292.1"/>
    <property type="molecule type" value="Genomic_DNA"/>
</dbReference>
<dbReference type="InterPro" id="IPR043128">
    <property type="entry name" value="Rev_trsase/Diguanyl_cyclase"/>
</dbReference>
<name>A0AAF0U300_SOLVR</name>
<evidence type="ECO:0000313" key="2">
    <source>
        <dbReference type="EMBL" id="WMV38292.1"/>
    </source>
</evidence>
<protein>
    <recommendedName>
        <fullName evidence="1">Reverse transcriptase/retrotransposon-derived protein RNase H-like domain-containing protein</fullName>
    </recommendedName>
</protein>
<dbReference type="InterPro" id="IPR041577">
    <property type="entry name" value="RT_RNaseH_2"/>
</dbReference>
<gene>
    <name evidence="2" type="ORF">MTR67_031677</name>
</gene>
<keyword evidence="3" id="KW-1185">Reference proteome</keyword>
<dbReference type="Pfam" id="PF17919">
    <property type="entry name" value="RT_RNaseH_2"/>
    <property type="match status" value="1"/>
</dbReference>
<dbReference type="Gene3D" id="3.30.70.270">
    <property type="match status" value="1"/>
</dbReference>
<sequence>MMTQANREDNVPMSLNMGTMVTRIHDFTRMNQSEFHESKVDEVYKIVGIMGLSMAEKADLDAYQLKAKVLEFINLHQRNMSVKEYDLKFTQLAKCSPTIVVDSRARMSKFVSGVSNLVFKELCIAMLIKEMAIFCLMIHAEKLKRKSSWKGQKTTRGKRSKTMTFLILGPVDKGILNSGKISPIKCGKKHDGKCLAGMNGCFIVERVVTIWDITHCFLLKEGMDRELYAKFRKCEFWLRFVSFLGHIISSEGLVGYYRRFVEGFSSIASPLTQEKVKCLWSEASEKSFQELKDRLTSALILTLPEGTYGFVVYCDASRIGLGCVLMKH</sequence>
<dbReference type="Proteomes" id="UP001234989">
    <property type="component" value="Chromosome 7"/>
</dbReference>
<feature type="domain" description="Reverse transcriptase/retrotransposon-derived protein RNase H-like" evidence="1">
    <location>
        <begin position="280"/>
        <end position="327"/>
    </location>
</feature>
<evidence type="ECO:0000259" key="1">
    <source>
        <dbReference type="Pfam" id="PF17919"/>
    </source>
</evidence>